<proteinExistence type="predicted"/>
<organism evidence="2 3">
    <name type="scientific">Castilleja foliolosa</name>
    <dbReference type="NCBI Taxonomy" id="1961234"/>
    <lineage>
        <taxon>Eukaryota</taxon>
        <taxon>Viridiplantae</taxon>
        <taxon>Streptophyta</taxon>
        <taxon>Embryophyta</taxon>
        <taxon>Tracheophyta</taxon>
        <taxon>Spermatophyta</taxon>
        <taxon>Magnoliopsida</taxon>
        <taxon>eudicotyledons</taxon>
        <taxon>Gunneridae</taxon>
        <taxon>Pentapetalae</taxon>
        <taxon>asterids</taxon>
        <taxon>lamiids</taxon>
        <taxon>Lamiales</taxon>
        <taxon>Orobanchaceae</taxon>
        <taxon>Pedicularideae</taxon>
        <taxon>Castillejinae</taxon>
        <taxon>Castilleja</taxon>
    </lineage>
</organism>
<gene>
    <name evidence="2" type="ORF">CASFOL_007615</name>
</gene>
<evidence type="ECO:0000256" key="1">
    <source>
        <dbReference type="SAM" id="MobiDB-lite"/>
    </source>
</evidence>
<dbReference type="EMBL" id="JAVIJP010000008">
    <property type="protein sequence ID" value="KAL3648191.1"/>
    <property type="molecule type" value="Genomic_DNA"/>
</dbReference>
<feature type="compositionally biased region" description="Polar residues" evidence="1">
    <location>
        <begin position="114"/>
        <end position="124"/>
    </location>
</feature>
<protein>
    <submittedName>
        <fullName evidence="2">Uncharacterized protein</fullName>
    </submittedName>
</protein>
<evidence type="ECO:0000313" key="2">
    <source>
        <dbReference type="EMBL" id="KAL3648191.1"/>
    </source>
</evidence>
<dbReference type="AlphaFoldDB" id="A0ABD3E546"/>
<sequence length="131" mass="15122">MGVVPGLADILTSKPKRKCVQPRLLKRLCHTKPLKYLNFFDEHDIQCYEKLELTKQDLIDYTWWHHVADDVRSSVKYIHRESNFVGKLKKTPLKRNREQSPVLEQGQGDGSVPTVETRSPNNSVPAVEVKQ</sequence>
<dbReference type="Proteomes" id="UP001632038">
    <property type="component" value="Unassembled WGS sequence"/>
</dbReference>
<comment type="caution">
    <text evidence="2">The sequence shown here is derived from an EMBL/GenBank/DDBJ whole genome shotgun (WGS) entry which is preliminary data.</text>
</comment>
<evidence type="ECO:0000313" key="3">
    <source>
        <dbReference type="Proteomes" id="UP001632038"/>
    </source>
</evidence>
<name>A0ABD3E546_9LAMI</name>
<accession>A0ABD3E546</accession>
<reference evidence="3" key="1">
    <citation type="journal article" date="2024" name="IScience">
        <title>Strigolactones Initiate the Formation of Haustorium-like Structures in Castilleja.</title>
        <authorList>
            <person name="Buerger M."/>
            <person name="Peterson D."/>
            <person name="Chory J."/>
        </authorList>
    </citation>
    <scope>NUCLEOTIDE SEQUENCE [LARGE SCALE GENOMIC DNA]</scope>
</reference>
<keyword evidence="3" id="KW-1185">Reference proteome</keyword>
<feature type="region of interest" description="Disordered" evidence="1">
    <location>
        <begin position="89"/>
        <end position="131"/>
    </location>
</feature>